<evidence type="ECO:0000313" key="8">
    <source>
        <dbReference type="EnsemblMetazoa" id="PPAI010097-PA"/>
    </source>
</evidence>
<feature type="domain" description="C2H2-type" evidence="7">
    <location>
        <begin position="173"/>
        <end position="195"/>
    </location>
</feature>
<evidence type="ECO:0000313" key="9">
    <source>
        <dbReference type="Proteomes" id="UP000092462"/>
    </source>
</evidence>
<dbReference type="Proteomes" id="UP000092462">
    <property type="component" value="Unassembled WGS sequence"/>
</dbReference>
<dbReference type="PROSITE" id="PS50157">
    <property type="entry name" value="ZINC_FINGER_C2H2_2"/>
    <property type="match status" value="7"/>
</dbReference>
<feature type="domain" description="C2H2-type" evidence="7">
    <location>
        <begin position="85"/>
        <end position="107"/>
    </location>
</feature>
<keyword evidence="6" id="KW-0539">Nucleus</keyword>
<dbReference type="FunFam" id="3.30.160.60:FF:000340">
    <property type="entry name" value="zinc finger protein 473 isoform X1"/>
    <property type="match status" value="1"/>
</dbReference>
<evidence type="ECO:0000256" key="2">
    <source>
        <dbReference type="ARBA" id="ARBA00022723"/>
    </source>
</evidence>
<dbReference type="GO" id="GO:0005634">
    <property type="term" value="C:nucleus"/>
    <property type="evidence" value="ECO:0007669"/>
    <property type="project" value="UniProtKB-SubCell"/>
</dbReference>
<keyword evidence="3" id="KW-0677">Repeat</keyword>
<protein>
    <recommendedName>
        <fullName evidence="7">C2H2-type domain-containing protein</fullName>
    </recommendedName>
</protein>
<organism evidence="8 9">
    <name type="scientific">Phlebotomus papatasi</name>
    <name type="common">Sandfly</name>
    <dbReference type="NCBI Taxonomy" id="29031"/>
    <lineage>
        <taxon>Eukaryota</taxon>
        <taxon>Metazoa</taxon>
        <taxon>Ecdysozoa</taxon>
        <taxon>Arthropoda</taxon>
        <taxon>Hexapoda</taxon>
        <taxon>Insecta</taxon>
        <taxon>Pterygota</taxon>
        <taxon>Neoptera</taxon>
        <taxon>Endopterygota</taxon>
        <taxon>Diptera</taxon>
        <taxon>Nematocera</taxon>
        <taxon>Psychodoidea</taxon>
        <taxon>Psychodidae</taxon>
        <taxon>Phlebotomus</taxon>
        <taxon>Phlebotomus</taxon>
    </lineage>
</organism>
<dbReference type="GO" id="GO:0000977">
    <property type="term" value="F:RNA polymerase II transcription regulatory region sequence-specific DNA binding"/>
    <property type="evidence" value="ECO:0007669"/>
    <property type="project" value="TreeGrafter"/>
</dbReference>
<sequence length="329" mass="38538">EQKFNCVNNVVADPGCPGIVKFEVTEIEQTETIEVKVKKEILDVEEEGKGTPVCDNAIPESPQPTFSIPCPLNPPLIPPPIEKKYQCVECFKAFSARKGLNRHRKIHVESCLFPCPVCHKPFKTPSYLRNHMAIHGEKRHKCDLCEKKFTDKSHLHRHVRQIHEKKPRVRQFYNCPDCGKVMRDKCRYTQHVKVHQEKIIACPHCPRKFKYQHNLDKHLAIHSADKPFQCTRCARTFKIKAVLVSHMRIHERGLKPLSCEICNETFPWKNALRKHMREHCEEREPTPCPHCFKIVRRKSLHNHILKRHKDLCLIDTNYIPAVDIKQEKD</sequence>
<keyword evidence="9" id="KW-1185">Reference proteome</keyword>
<dbReference type="PROSITE" id="PS00028">
    <property type="entry name" value="ZINC_FINGER_C2H2_1"/>
    <property type="match status" value="7"/>
</dbReference>
<dbReference type="GO" id="GO:0008270">
    <property type="term" value="F:zinc ion binding"/>
    <property type="evidence" value="ECO:0007669"/>
    <property type="project" value="UniProtKB-KW"/>
</dbReference>
<dbReference type="VEuPathDB" id="VectorBase:PPAI010097"/>
<dbReference type="SUPFAM" id="SSF57667">
    <property type="entry name" value="beta-beta-alpha zinc fingers"/>
    <property type="match status" value="5"/>
</dbReference>
<evidence type="ECO:0000256" key="1">
    <source>
        <dbReference type="ARBA" id="ARBA00004123"/>
    </source>
</evidence>
<keyword evidence="4" id="KW-0863">Zinc-finger</keyword>
<dbReference type="FunFam" id="3.30.160.60:FF:000145">
    <property type="entry name" value="Zinc finger protein 574"/>
    <property type="match status" value="1"/>
</dbReference>
<evidence type="ECO:0000256" key="5">
    <source>
        <dbReference type="ARBA" id="ARBA00022833"/>
    </source>
</evidence>
<reference evidence="8" key="1">
    <citation type="submission" date="2022-08" db="UniProtKB">
        <authorList>
            <consortium name="EnsemblMetazoa"/>
        </authorList>
    </citation>
    <scope>IDENTIFICATION</scope>
    <source>
        <strain evidence="8">Israel</strain>
    </source>
</reference>
<accession>A0A1B0DNQ2</accession>
<evidence type="ECO:0000256" key="3">
    <source>
        <dbReference type="ARBA" id="ARBA00022737"/>
    </source>
</evidence>
<dbReference type="InterPro" id="IPR036236">
    <property type="entry name" value="Znf_C2H2_sf"/>
</dbReference>
<feature type="domain" description="C2H2-type" evidence="7">
    <location>
        <begin position="228"/>
        <end position="256"/>
    </location>
</feature>
<dbReference type="SMART" id="SM00355">
    <property type="entry name" value="ZnF_C2H2"/>
    <property type="match status" value="8"/>
</dbReference>
<feature type="domain" description="C2H2-type" evidence="7">
    <location>
        <begin position="113"/>
        <end position="140"/>
    </location>
</feature>
<feature type="domain" description="C2H2-type" evidence="7">
    <location>
        <begin position="257"/>
        <end position="284"/>
    </location>
</feature>
<dbReference type="Gene3D" id="3.30.160.60">
    <property type="entry name" value="Classic Zinc Finger"/>
    <property type="match status" value="6"/>
</dbReference>
<dbReference type="GO" id="GO:0000981">
    <property type="term" value="F:DNA-binding transcription factor activity, RNA polymerase II-specific"/>
    <property type="evidence" value="ECO:0007669"/>
    <property type="project" value="TreeGrafter"/>
</dbReference>
<dbReference type="PANTHER" id="PTHR24409">
    <property type="entry name" value="ZINC FINGER PROTEIN 142"/>
    <property type="match status" value="1"/>
</dbReference>
<evidence type="ECO:0000256" key="4">
    <source>
        <dbReference type="ARBA" id="ARBA00022771"/>
    </source>
</evidence>
<dbReference type="PANTHER" id="PTHR24409:SF295">
    <property type="entry name" value="AZ2-RELATED"/>
    <property type="match status" value="1"/>
</dbReference>
<evidence type="ECO:0000256" key="6">
    <source>
        <dbReference type="ARBA" id="ARBA00023242"/>
    </source>
</evidence>
<dbReference type="FunFam" id="3.30.160.60:FF:000065">
    <property type="entry name" value="B-cell CLL/lymphoma 6, member B"/>
    <property type="match status" value="1"/>
</dbReference>
<dbReference type="VEuPathDB" id="VectorBase:PPAPM1_002586"/>
<keyword evidence="2" id="KW-0479">Metal-binding</keyword>
<dbReference type="InterPro" id="IPR013087">
    <property type="entry name" value="Znf_C2H2_type"/>
</dbReference>
<proteinExistence type="predicted"/>
<dbReference type="EMBL" id="AJVK01017650">
    <property type="status" value="NOT_ANNOTATED_CDS"/>
    <property type="molecule type" value="Genomic_DNA"/>
</dbReference>
<dbReference type="Pfam" id="PF00096">
    <property type="entry name" value="zf-C2H2"/>
    <property type="match status" value="6"/>
</dbReference>
<dbReference type="AlphaFoldDB" id="A0A1B0DNQ2"/>
<feature type="domain" description="C2H2-type" evidence="7">
    <location>
        <begin position="200"/>
        <end position="227"/>
    </location>
</feature>
<comment type="subcellular location">
    <subcellularLocation>
        <location evidence="1">Nucleus</location>
    </subcellularLocation>
</comment>
<feature type="domain" description="C2H2-type" evidence="7">
    <location>
        <begin position="140"/>
        <end position="168"/>
    </location>
</feature>
<dbReference type="FunFam" id="3.30.160.60:FF:000100">
    <property type="entry name" value="Zinc finger 45-like"/>
    <property type="match status" value="1"/>
</dbReference>
<dbReference type="EnsemblMetazoa" id="PPAI010097-RA">
    <property type="protein sequence ID" value="PPAI010097-PA"/>
    <property type="gene ID" value="PPAI010097"/>
</dbReference>
<evidence type="ECO:0000259" key="7">
    <source>
        <dbReference type="PROSITE" id="PS50157"/>
    </source>
</evidence>
<name>A0A1B0DNQ2_PHLPP</name>
<keyword evidence="5" id="KW-0862">Zinc</keyword>